<accession>A0A6J6F504</accession>
<organism evidence="1">
    <name type="scientific">freshwater metagenome</name>
    <dbReference type="NCBI Taxonomy" id="449393"/>
    <lineage>
        <taxon>unclassified sequences</taxon>
        <taxon>metagenomes</taxon>
        <taxon>ecological metagenomes</taxon>
    </lineage>
</organism>
<reference evidence="1" key="1">
    <citation type="submission" date="2020-05" db="EMBL/GenBank/DDBJ databases">
        <authorList>
            <person name="Chiriac C."/>
            <person name="Salcher M."/>
            <person name="Ghai R."/>
            <person name="Kavagutti S V."/>
        </authorList>
    </citation>
    <scope>NUCLEOTIDE SEQUENCE</scope>
</reference>
<gene>
    <name evidence="1" type="ORF">UFOPK1747_00729</name>
</gene>
<sequence length="62" mass="6549">MPYVPTLSRTPSNKTDVPGVADFAASGSQVWNGTNGALIANAIKKPRNKKFSVVSSICNLDN</sequence>
<protein>
    <submittedName>
        <fullName evidence="1">Unannotated protein</fullName>
    </submittedName>
</protein>
<proteinExistence type="predicted"/>
<name>A0A6J6F504_9ZZZZ</name>
<dbReference type="EMBL" id="CAEZTV010000117">
    <property type="protein sequence ID" value="CAB4583616.1"/>
    <property type="molecule type" value="Genomic_DNA"/>
</dbReference>
<dbReference type="AlphaFoldDB" id="A0A6J6F504"/>
<evidence type="ECO:0000313" key="1">
    <source>
        <dbReference type="EMBL" id="CAB4583616.1"/>
    </source>
</evidence>